<dbReference type="PROSITE" id="PS50043">
    <property type="entry name" value="HTH_LUXR_2"/>
    <property type="match status" value="1"/>
</dbReference>
<dbReference type="Pfam" id="PF00196">
    <property type="entry name" value="GerE"/>
    <property type="match status" value="1"/>
</dbReference>
<gene>
    <name evidence="7" type="ORF">BXY53_0054</name>
</gene>
<dbReference type="Proteomes" id="UP000266273">
    <property type="component" value="Unassembled WGS sequence"/>
</dbReference>
<sequence>MIPADQNAASQAADVILADPNSLMLGALSEYFENDPRFSLVATARSAEAFVELVLQTHVSVGVIDWTLPQMGGAKLLEILRSHETAPRIVVYGVQHGTSVARQAMAAGAAGFCSRDEPPERLLDVVHEVTQGRMVFPFLDVRELGRNPLDTLTSRERRLVELLAQGLSNKELARELDISLNTVKFHLRNVFEKLSVRSRTQAVALYYASGEAPPPAKDSA</sequence>
<dbReference type="InterPro" id="IPR036388">
    <property type="entry name" value="WH-like_DNA-bd_sf"/>
</dbReference>
<dbReference type="PROSITE" id="PS50110">
    <property type="entry name" value="RESPONSE_REGULATORY"/>
    <property type="match status" value="1"/>
</dbReference>
<feature type="domain" description="Response regulatory" evidence="6">
    <location>
        <begin position="14"/>
        <end position="130"/>
    </location>
</feature>
<accession>A0A397QA65</accession>
<dbReference type="PANTHER" id="PTHR43214:SF41">
    <property type="entry name" value="NITRATE_NITRITE RESPONSE REGULATOR PROTEIN NARP"/>
    <property type="match status" value="1"/>
</dbReference>
<dbReference type="OrthoDB" id="9807052at2"/>
<dbReference type="SUPFAM" id="SSF52172">
    <property type="entry name" value="CheY-like"/>
    <property type="match status" value="1"/>
</dbReference>
<dbReference type="GO" id="GO:0003677">
    <property type="term" value="F:DNA binding"/>
    <property type="evidence" value="ECO:0007669"/>
    <property type="project" value="UniProtKB-KW"/>
</dbReference>
<feature type="modified residue" description="4-aspartylphosphate" evidence="4">
    <location>
        <position position="65"/>
    </location>
</feature>
<dbReference type="EMBL" id="QXDF01000001">
    <property type="protein sequence ID" value="RIA55004.1"/>
    <property type="molecule type" value="Genomic_DNA"/>
</dbReference>
<evidence type="ECO:0000256" key="2">
    <source>
        <dbReference type="ARBA" id="ARBA00023125"/>
    </source>
</evidence>
<dbReference type="Pfam" id="PF00072">
    <property type="entry name" value="Response_reg"/>
    <property type="match status" value="1"/>
</dbReference>
<dbReference type="Gene3D" id="1.10.10.10">
    <property type="entry name" value="Winged helix-like DNA-binding domain superfamily/Winged helix DNA-binding domain"/>
    <property type="match status" value="1"/>
</dbReference>
<evidence type="ECO:0000256" key="4">
    <source>
        <dbReference type="PROSITE-ProRule" id="PRU00169"/>
    </source>
</evidence>
<evidence type="ECO:0000313" key="8">
    <source>
        <dbReference type="Proteomes" id="UP000266273"/>
    </source>
</evidence>
<dbReference type="InterPro" id="IPR011006">
    <property type="entry name" value="CheY-like_superfamily"/>
</dbReference>
<evidence type="ECO:0000259" key="5">
    <source>
        <dbReference type="PROSITE" id="PS50043"/>
    </source>
</evidence>
<proteinExistence type="predicted"/>
<evidence type="ECO:0000256" key="3">
    <source>
        <dbReference type="ARBA" id="ARBA00023163"/>
    </source>
</evidence>
<comment type="caution">
    <text evidence="7">The sequence shown here is derived from an EMBL/GenBank/DDBJ whole genome shotgun (WGS) entry which is preliminary data.</text>
</comment>
<dbReference type="PANTHER" id="PTHR43214">
    <property type="entry name" value="TWO-COMPONENT RESPONSE REGULATOR"/>
    <property type="match status" value="1"/>
</dbReference>
<reference evidence="7 8" key="1">
    <citation type="submission" date="2018-08" db="EMBL/GenBank/DDBJ databases">
        <title>Genomic Encyclopedia of Archaeal and Bacterial Type Strains, Phase II (KMG-II): from individual species to whole genera.</title>
        <authorList>
            <person name="Goeker M."/>
        </authorList>
    </citation>
    <scope>NUCLEOTIDE SEQUENCE [LARGE SCALE GENOMIC DNA]</scope>
    <source>
        <strain evidence="7 8">DSM 5002</strain>
    </source>
</reference>
<dbReference type="CDD" id="cd06170">
    <property type="entry name" value="LuxR_C_like"/>
    <property type="match status" value="1"/>
</dbReference>
<feature type="domain" description="HTH luxR-type" evidence="5">
    <location>
        <begin position="145"/>
        <end position="210"/>
    </location>
</feature>
<dbReference type="InterPro" id="IPR000792">
    <property type="entry name" value="Tscrpt_reg_LuxR_C"/>
</dbReference>
<dbReference type="PRINTS" id="PR00038">
    <property type="entry name" value="HTHLUXR"/>
</dbReference>
<dbReference type="InterPro" id="IPR016032">
    <property type="entry name" value="Sig_transdc_resp-reg_C-effctor"/>
</dbReference>
<dbReference type="SUPFAM" id="SSF46894">
    <property type="entry name" value="C-terminal effector domain of the bipartite response regulators"/>
    <property type="match status" value="1"/>
</dbReference>
<organism evidence="7 8">
    <name type="scientific">Dichotomicrobium thermohalophilum</name>
    <dbReference type="NCBI Taxonomy" id="933063"/>
    <lineage>
        <taxon>Bacteria</taxon>
        <taxon>Pseudomonadati</taxon>
        <taxon>Pseudomonadota</taxon>
        <taxon>Alphaproteobacteria</taxon>
        <taxon>Hyphomicrobiales</taxon>
        <taxon>Hyphomicrobiaceae</taxon>
        <taxon>Dichotomicrobium</taxon>
    </lineage>
</organism>
<dbReference type="Gene3D" id="3.40.50.2300">
    <property type="match status" value="1"/>
</dbReference>
<dbReference type="SMART" id="SM00421">
    <property type="entry name" value="HTH_LUXR"/>
    <property type="match status" value="1"/>
</dbReference>
<dbReference type="InterPro" id="IPR039420">
    <property type="entry name" value="WalR-like"/>
</dbReference>
<dbReference type="InterPro" id="IPR001789">
    <property type="entry name" value="Sig_transdc_resp-reg_receiver"/>
</dbReference>
<name>A0A397QA65_9HYPH</name>
<dbReference type="RefSeq" id="WP_119061675.1">
    <property type="nucleotide sequence ID" value="NZ_QXDF01000001.1"/>
</dbReference>
<dbReference type="AlphaFoldDB" id="A0A397QA65"/>
<dbReference type="SMART" id="SM00448">
    <property type="entry name" value="REC"/>
    <property type="match status" value="1"/>
</dbReference>
<evidence type="ECO:0000313" key="7">
    <source>
        <dbReference type="EMBL" id="RIA55004.1"/>
    </source>
</evidence>
<keyword evidence="3" id="KW-0804">Transcription</keyword>
<evidence type="ECO:0000259" key="6">
    <source>
        <dbReference type="PROSITE" id="PS50110"/>
    </source>
</evidence>
<protein>
    <submittedName>
        <fullName evidence="7">LuxR family two component transcriptional regulator</fullName>
    </submittedName>
</protein>
<dbReference type="GO" id="GO:0000160">
    <property type="term" value="P:phosphorelay signal transduction system"/>
    <property type="evidence" value="ECO:0007669"/>
    <property type="project" value="InterPro"/>
</dbReference>
<dbReference type="GO" id="GO:0006355">
    <property type="term" value="P:regulation of DNA-templated transcription"/>
    <property type="evidence" value="ECO:0007669"/>
    <property type="project" value="InterPro"/>
</dbReference>
<keyword evidence="8" id="KW-1185">Reference proteome</keyword>
<evidence type="ECO:0000256" key="1">
    <source>
        <dbReference type="ARBA" id="ARBA00023015"/>
    </source>
</evidence>
<keyword evidence="1" id="KW-0805">Transcription regulation</keyword>
<keyword evidence="4" id="KW-0597">Phosphoprotein</keyword>
<keyword evidence="2" id="KW-0238">DNA-binding</keyword>